<proteinExistence type="predicted"/>
<dbReference type="EMBL" id="FNUV01000011">
    <property type="protein sequence ID" value="SEG13845.1"/>
    <property type="molecule type" value="Genomic_DNA"/>
</dbReference>
<feature type="domain" description="Schlafen AlbA-2" evidence="1">
    <location>
        <begin position="24"/>
        <end position="146"/>
    </location>
</feature>
<organism evidence="2 3">
    <name type="scientific">Xylanibacter ruminicola</name>
    <name type="common">Prevotella ruminicola</name>
    <dbReference type="NCBI Taxonomy" id="839"/>
    <lineage>
        <taxon>Bacteria</taxon>
        <taxon>Pseudomonadati</taxon>
        <taxon>Bacteroidota</taxon>
        <taxon>Bacteroidia</taxon>
        <taxon>Bacteroidales</taxon>
        <taxon>Prevotellaceae</taxon>
        <taxon>Xylanibacter</taxon>
    </lineage>
</organism>
<dbReference type="GO" id="GO:0003677">
    <property type="term" value="F:DNA binding"/>
    <property type="evidence" value="ECO:0007669"/>
    <property type="project" value="UniProtKB-KW"/>
</dbReference>
<protein>
    <submittedName>
        <fullName evidence="2">Putative DNA-binding domain-containing protein</fullName>
    </submittedName>
</protein>
<evidence type="ECO:0000259" key="1">
    <source>
        <dbReference type="Pfam" id="PF04326"/>
    </source>
</evidence>
<dbReference type="Gene3D" id="3.30.950.30">
    <property type="entry name" value="Schlafen, AAA domain"/>
    <property type="match status" value="1"/>
</dbReference>
<reference evidence="2 3" key="1">
    <citation type="submission" date="2016-10" db="EMBL/GenBank/DDBJ databases">
        <authorList>
            <person name="de Groot N.N."/>
        </authorList>
    </citation>
    <scope>NUCLEOTIDE SEQUENCE [LARGE SCALE GENOMIC DNA]</scope>
    <source>
        <strain evidence="2 3">AR32</strain>
    </source>
</reference>
<sequence length="323" mass="36907">MELHEQNNYTIDDIQALIDNHAEEGVHLELKRANALSKENADKVTKTFSAFANSDGGIVVYGVAEDNHVASEYSFVDGNKITTEYISIIARYVQPSIEGLKIYPIRKDGDFSKSIYVVQVPRSDKAPHMAKDHRYYKRNNVESIPMEDFDVKDVMNRIHNPKLGIVACFLTKIPQKFEGQEYSKFSFVAMVDNYGKVMSQNYKLISYFFCIDETLSPKYSPANYLVTKAKSLVIGDMFCTKISTPSIEAIFPNEKVEFGHAEIEVPINEEEKFISKAFVVSTLYWEGGGREDMLYFFNGNDPIYEKEEIAKFIPEHLQQYILG</sequence>
<name>A0A1H5XQS9_XYLRU</name>
<dbReference type="Proteomes" id="UP000236735">
    <property type="component" value="Unassembled WGS sequence"/>
</dbReference>
<keyword evidence="2" id="KW-0238">DNA-binding</keyword>
<dbReference type="InterPro" id="IPR038461">
    <property type="entry name" value="Schlafen_AlbA_2_dom_sf"/>
</dbReference>
<evidence type="ECO:0000313" key="2">
    <source>
        <dbReference type="EMBL" id="SEG13845.1"/>
    </source>
</evidence>
<dbReference type="InterPro" id="IPR007421">
    <property type="entry name" value="Schlafen_AlbA_2_dom"/>
</dbReference>
<accession>A0A1H5XQS9</accession>
<evidence type="ECO:0000313" key="3">
    <source>
        <dbReference type="Proteomes" id="UP000236735"/>
    </source>
</evidence>
<gene>
    <name evidence="2" type="ORF">SAMN05216354_0083</name>
</gene>
<dbReference type="AlphaFoldDB" id="A0A1H5XQS9"/>
<dbReference type="RefSeq" id="WP_103916303.1">
    <property type="nucleotide sequence ID" value="NZ_FNUV01000011.1"/>
</dbReference>
<dbReference type="Pfam" id="PF04326">
    <property type="entry name" value="SLFN_AlbA_2"/>
    <property type="match status" value="1"/>
</dbReference>